<accession>A0A0B4GSE9</accession>
<evidence type="ECO:0000313" key="4">
    <source>
        <dbReference type="EMBL" id="KID71019.1"/>
    </source>
</evidence>
<proteinExistence type="inferred from homology"/>
<name>A0A0B4GSE9_METAF</name>
<dbReference type="EMBL" id="AZNF01000001">
    <property type="protein sequence ID" value="KID71019.1"/>
    <property type="molecule type" value="Genomic_DNA"/>
</dbReference>
<dbReference type="InterPro" id="IPR014352">
    <property type="entry name" value="FERM/acyl-CoA-bd_prot_sf"/>
</dbReference>
<gene>
    <name evidence="4" type="ORF">MAN_00618</name>
</gene>
<dbReference type="AlphaFoldDB" id="A0A0B4GSE9"/>
<dbReference type="InterPro" id="IPR000582">
    <property type="entry name" value="Acyl-CoA-binding_protein"/>
</dbReference>
<dbReference type="OrthoDB" id="346910at2759"/>
<dbReference type="PANTHER" id="PTHR23310:SF62">
    <property type="entry name" value="ACYL-COA BINDING PROTEIN 1, ISOFORM A"/>
    <property type="match status" value="1"/>
</dbReference>
<reference evidence="4 5" key="1">
    <citation type="journal article" date="2014" name="Proc. Natl. Acad. Sci. U.S.A.">
        <title>Trajectory and genomic determinants of fungal-pathogen speciation and host adaptation.</title>
        <authorList>
            <person name="Hu X."/>
            <person name="Xiao G."/>
            <person name="Zheng P."/>
            <person name="Shang Y."/>
            <person name="Su Y."/>
            <person name="Zhang X."/>
            <person name="Liu X."/>
            <person name="Zhan S."/>
            <person name="St Leger R.J."/>
            <person name="Wang C."/>
        </authorList>
    </citation>
    <scope>NUCLEOTIDE SEQUENCE [LARGE SCALE GENOMIC DNA]</scope>
    <source>
        <strain evidence="4 5">ARSEF 549</strain>
    </source>
</reference>
<dbReference type="Proteomes" id="UP000031186">
    <property type="component" value="Unassembled WGS sequence"/>
</dbReference>
<comment type="similarity">
    <text evidence="1">Belongs to the ACBP family.</text>
</comment>
<organism evidence="4 5">
    <name type="scientific">Metarhizium anisopliae (strain ARSEF 549)</name>
    <dbReference type="NCBI Taxonomy" id="3151832"/>
    <lineage>
        <taxon>Eukaryota</taxon>
        <taxon>Fungi</taxon>
        <taxon>Dikarya</taxon>
        <taxon>Ascomycota</taxon>
        <taxon>Pezizomycotina</taxon>
        <taxon>Sordariomycetes</taxon>
        <taxon>Hypocreomycetidae</taxon>
        <taxon>Hypocreales</taxon>
        <taxon>Clavicipitaceae</taxon>
        <taxon>Metarhizium</taxon>
    </lineage>
</organism>
<dbReference type="PANTHER" id="PTHR23310">
    <property type="entry name" value="ACYL-COA-BINDING PROTEIN, ACBP"/>
    <property type="match status" value="1"/>
</dbReference>
<keyword evidence="2" id="KW-0446">Lipid-binding</keyword>
<dbReference type="PROSITE" id="PS51228">
    <property type="entry name" value="ACB_2"/>
    <property type="match status" value="1"/>
</dbReference>
<evidence type="ECO:0000313" key="5">
    <source>
        <dbReference type="Proteomes" id="UP000031186"/>
    </source>
</evidence>
<dbReference type="HOGENOM" id="CLU_118853_2_0_1"/>
<feature type="domain" description="ACB" evidence="3">
    <location>
        <begin position="6"/>
        <end position="115"/>
    </location>
</feature>
<keyword evidence="5" id="KW-1185">Reference proteome</keyword>
<dbReference type="Gene3D" id="1.20.80.10">
    <property type="match status" value="1"/>
</dbReference>
<dbReference type="SUPFAM" id="SSF47027">
    <property type="entry name" value="Acyl-CoA binding protein"/>
    <property type="match status" value="1"/>
</dbReference>
<dbReference type="InterPro" id="IPR035984">
    <property type="entry name" value="Acyl-CoA-binding_sf"/>
</dbReference>
<protein>
    <submittedName>
        <fullName evidence="4">Acyl-CoA-binding protein, ACBP</fullName>
    </submittedName>
</protein>
<evidence type="ECO:0000256" key="2">
    <source>
        <dbReference type="ARBA" id="ARBA00023121"/>
    </source>
</evidence>
<sequence length="117" mass="13189">MSAETSNPVFNNAANEEVQKLPGMGINLSNDQLLELYGYYKIATGCDITKEPAPGMFDIRYSCLSQALVANVCFAEQRKEKWRSWKAKVDEGKTAEQAQEKYIQLVEEYKKGKKSGQ</sequence>
<evidence type="ECO:0000256" key="1">
    <source>
        <dbReference type="ARBA" id="ARBA00005567"/>
    </source>
</evidence>
<evidence type="ECO:0000259" key="3">
    <source>
        <dbReference type="PROSITE" id="PS51228"/>
    </source>
</evidence>
<feature type="non-terminal residue" evidence="4">
    <location>
        <position position="1"/>
    </location>
</feature>
<dbReference type="GO" id="GO:0006631">
    <property type="term" value="P:fatty acid metabolic process"/>
    <property type="evidence" value="ECO:0007669"/>
    <property type="project" value="TreeGrafter"/>
</dbReference>
<dbReference type="Pfam" id="PF00887">
    <property type="entry name" value="ACBP"/>
    <property type="match status" value="1"/>
</dbReference>
<dbReference type="GO" id="GO:0000062">
    <property type="term" value="F:fatty-acyl-CoA binding"/>
    <property type="evidence" value="ECO:0007669"/>
    <property type="project" value="InterPro"/>
</dbReference>
<dbReference type="VEuPathDB" id="FungiDB:MAN_00618"/>
<comment type="caution">
    <text evidence="4">The sequence shown here is derived from an EMBL/GenBank/DDBJ whole genome shotgun (WGS) entry which is preliminary data.</text>
</comment>